<evidence type="ECO:0008006" key="3">
    <source>
        <dbReference type="Google" id="ProtNLM"/>
    </source>
</evidence>
<dbReference type="EMBL" id="AP028978">
    <property type="protein sequence ID" value="BET95609.1"/>
    <property type="molecule type" value="Genomic_DNA"/>
</dbReference>
<protein>
    <recommendedName>
        <fullName evidence="3">Transposase</fullName>
    </recommendedName>
</protein>
<name>A0ABN7BZR0_9GAMM</name>
<keyword evidence="2" id="KW-1185">Reference proteome</keyword>
<organism evidence="1 2">
    <name type="scientific">Xenorhabdus taiwanensis</name>
    <dbReference type="NCBI Taxonomy" id="3085177"/>
    <lineage>
        <taxon>Bacteria</taxon>
        <taxon>Pseudomonadati</taxon>
        <taxon>Pseudomonadota</taxon>
        <taxon>Gammaproteobacteria</taxon>
        <taxon>Enterobacterales</taxon>
        <taxon>Morganellaceae</taxon>
        <taxon>Xenorhabdus</taxon>
    </lineage>
</organism>
<proteinExistence type="predicted"/>
<evidence type="ECO:0000313" key="2">
    <source>
        <dbReference type="Proteomes" id="UP001529514"/>
    </source>
</evidence>
<accession>A0ABN7BZR0</accession>
<dbReference type="Proteomes" id="UP001529514">
    <property type="component" value="Chromosome"/>
</dbReference>
<sequence>MWICQKCLEPGSLYSAILLMKYHMCDQGHDYGEKKLRVRSIENDHDYPHMCYLTPYYVI</sequence>
<evidence type="ECO:0000313" key="1">
    <source>
        <dbReference type="EMBL" id="BET95609.1"/>
    </source>
</evidence>
<gene>
    <name evidence="1" type="ORF">TCT1_05300</name>
</gene>
<reference evidence="1 2" key="1">
    <citation type="submission" date="2023-10" db="EMBL/GenBank/DDBJ databases">
        <title>Xenorhabdus taiwanensis sp. nov., a symbiotic bacterium associated with the entomopathogenic nematode Steinernema taiwanensis.</title>
        <authorList>
            <person name="Tseng C.T."/>
            <person name="Shu H.Y."/>
            <person name="Chen M.H."/>
            <person name="Fang Y.J."/>
            <person name="Wu T.L."/>
            <person name="Lin Y.C."/>
            <person name="Huang C.J."/>
        </authorList>
    </citation>
    <scope>NUCLEOTIDE SEQUENCE [LARGE SCALE GENOMIC DNA]</scope>
    <source>
        <strain evidence="1 2">TCT-1</strain>
    </source>
</reference>